<dbReference type="PANTHER" id="PTHR45632">
    <property type="entry name" value="LD33804P"/>
    <property type="match status" value="1"/>
</dbReference>
<reference evidence="1 2" key="1">
    <citation type="submission" date="2019-07" db="EMBL/GenBank/DDBJ databases">
        <title>Genomes of sea-ice associated Colwellia species.</title>
        <authorList>
            <person name="Bowman J.P."/>
        </authorList>
    </citation>
    <scope>NUCLEOTIDE SEQUENCE [LARGE SCALE GENOMIC DNA]</scope>
    <source>
        <strain evidence="1 2">ACAM 459</strain>
    </source>
</reference>
<dbReference type="Proteomes" id="UP000321822">
    <property type="component" value="Unassembled WGS sequence"/>
</dbReference>
<gene>
    <name evidence="1" type="ORF">ESZ36_21205</name>
</gene>
<dbReference type="Gene3D" id="2.120.10.80">
    <property type="entry name" value="Kelch-type beta propeller"/>
    <property type="match status" value="2"/>
</dbReference>
<dbReference type="SUPFAM" id="SSF117281">
    <property type="entry name" value="Kelch motif"/>
    <property type="match status" value="1"/>
</dbReference>
<organism evidence="1 2">
    <name type="scientific">Colwellia demingiae</name>
    <dbReference type="NCBI Taxonomy" id="89401"/>
    <lineage>
        <taxon>Bacteria</taxon>
        <taxon>Pseudomonadati</taxon>
        <taxon>Pseudomonadota</taxon>
        <taxon>Gammaproteobacteria</taxon>
        <taxon>Alteromonadales</taxon>
        <taxon>Colwelliaceae</taxon>
        <taxon>Colwellia</taxon>
    </lineage>
</organism>
<name>A0A5C6Q4U5_9GAMM</name>
<evidence type="ECO:0000313" key="1">
    <source>
        <dbReference type="EMBL" id="TWX63933.1"/>
    </source>
</evidence>
<dbReference type="Pfam" id="PF24681">
    <property type="entry name" value="Kelch_KLHDC2_KLHL20_DRC7"/>
    <property type="match status" value="1"/>
</dbReference>
<comment type="caution">
    <text evidence="1">The sequence shown here is derived from an EMBL/GenBank/DDBJ whole genome shotgun (WGS) entry which is preliminary data.</text>
</comment>
<dbReference type="AlphaFoldDB" id="A0A5C6Q4U5"/>
<dbReference type="EMBL" id="VOLT01000016">
    <property type="protein sequence ID" value="TWX63933.1"/>
    <property type="molecule type" value="Genomic_DNA"/>
</dbReference>
<dbReference type="InterPro" id="IPR015915">
    <property type="entry name" value="Kelch-typ_b-propeller"/>
</dbReference>
<evidence type="ECO:0000313" key="2">
    <source>
        <dbReference type="Proteomes" id="UP000321822"/>
    </source>
</evidence>
<dbReference type="OrthoDB" id="6192994at2"/>
<protein>
    <submittedName>
        <fullName evidence="1">Galactose oxidase</fullName>
    </submittedName>
</protein>
<sequence length="386" mass="43036">MLNMLNIRNIIMPKPFFDTANIFTKSTKVIFYFTVLFSFTLSARADSLNETDLALLPEPVANNAVTHVSIENKHYLLSFSGLGKNKIYQDVHNKAFIYDVSLKKWTSIAPVPIEKPIKGLTGRLASVATSIKNKAYVFGGYTVAKDHSEVSVPDVYSYDVINANYKKLASMPVPVDDSVALPYDNRYIYLVSGWHNDGNVNLVQLYDIKTNTWKQASPFPGKPVFGHAGGIVGNTLVICDGVRVDVHISKRRSYAAEANCYLGKIDRQNRSEISWQLLSHPTGKSRYRMAATGVDKYQKIVFIGGSDNPYNFNGIGYNGQASSPDNGVWIYDIKTQGWQVKTTSTATMDHRGLLLIDEQLLTIGGMGKNQRVLQTINQHGNINDYF</sequence>
<keyword evidence="2" id="KW-1185">Reference proteome</keyword>
<proteinExistence type="predicted"/>
<accession>A0A5C6Q4U5</accession>